<organism evidence="1 2">
    <name type="scientific">Leptotrichia trevisanii</name>
    <dbReference type="NCBI Taxonomy" id="109328"/>
    <lineage>
        <taxon>Bacteria</taxon>
        <taxon>Fusobacteriati</taxon>
        <taxon>Fusobacteriota</taxon>
        <taxon>Fusobacteriia</taxon>
        <taxon>Fusobacteriales</taxon>
        <taxon>Leptotrichiaceae</taxon>
        <taxon>Leptotrichia</taxon>
    </lineage>
</organism>
<dbReference type="Gene3D" id="1.20.120.330">
    <property type="entry name" value="Nucleotidyltransferases domain 2"/>
    <property type="match status" value="1"/>
</dbReference>
<proteinExistence type="predicted"/>
<dbReference type="AlphaFoldDB" id="A0A510KKE7"/>
<sequence length="156" mass="18802">MCRGYYETQDNRIALEKKSKEFKKAGKILMMQDIPHYNSAAGRYYYSIYIRIVQLMRILNKINNIEDRKDSHQYTIRLFNQSLQQEIAPKMSVKNQHKVLSLINRLEDCSKYRIKADYKEVFLNINNVNFLKKTLNLFDEIYDETLEVLEIEKYEK</sequence>
<accession>A0A510KKE7</accession>
<gene>
    <name evidence="1" type="ORF">JMUB3935_1157</name>
</gene>
<evidence type="ECO:0008006" key="3">
    <source>
        <dbReference type="Google" id="ProtNLM"/>
    </source>
</evidence>
<dbReference type="RefSeq" id="WP_146996497.1">
    <property type="nucleotide sequence ID" value="NZ_AP019840.1"/>
</dbReference>
<dbReference type="STRING" id="1122173.GCA_000482505_00136"/>
<evidence type="ECO:0000313" key="1">
    <source>
        <dbReference type="EMBL" id="BBM52179.1"/>
    </source>
</evidence>
<protein>
    <recommendedName>
        <fullName evidence="3">HEPN domain-containing protein</fullName>
    </recommendedName>
</protein>
<dbReference type="Proteomes" id="UP000321378">
    <property type="component" value="Chromosome"/>
</dbReference>
<reference evidence="1 2" key="1">
    <citation type="submission" date="2019-07" db="EMBL/GenBank/DDBJ databases">
        <title>Complete Genome Sequence of Leptotrichia trevisanii Strain JMUB3935.</title>
        <authorList>
            <person name="Watanabe S."/>
            <person name="Cui L."/>
        </authorList>
    </citation>
    <scope>NUCLEOTIDE SEQUENCE [LARGE SCALE GENOMIC DNA]</scope>
    <source>
        <strain evidence="1 2">JMUB3935</strain>
    </source>
</reference>
<name>A0A510KKE7_9FUSO</name>
<evidence type="ECO:0000313" key="2">
    <source>
        <dbReference type="Proteomes" id="UP000321378"/>
    </source>
</evidence>
<dbReference type="EMBL" id="AP019840">
    <property type="protein sequence ID" value="BBM52179.1"/>
    <property type="molecule type" value="Genomic_DNA"/>
</dbReference>